<protein>
    <submittedName>
        <fullName evidence="1">Uncharacterized protein</fullName>
    </submittedName>
</protein>
<evidence type="ECO:0000313" key="1">
    <source>
        <dbReference type="EMBL" id="KAI0030075.1"/>
    </source>
</evidence>
<comment type="caution">
    <text evidence="1">The sequence shown here is derived from an EMBL/GenBank/DDBJ whole genome shotgun (WGS) entry which is preliminary data.</text>
</comment>
<dbReference type="Proteomes" id="UP000814128">
    <property type="component" value="Unassembled WGS sequence"/>
</dbReference>
<organism evidence="1 2">
    <name type="scientific">Vararia minispora EC-137</name>
    <dbReference type="NCBI Taxonomy" id="1314806"/>
    <lineage>
        <taxon>Eukaryota</taxon>
        <taxon>Fungi</taxon>
        <taxon>Dikarya</taxon>
        <taxon>Basidiomycota</taxon>
        <taxon>Agaricomycotina</taxon>
        <taxon>Agaricomycetes</taxon>
        <taxon>Russulales</taxon>
        <taxon>Lachnocladiaceae</taxon>
        <taxon>Vararia</taxon>
    </lineage>
</organism>
<accession>A0ACB8QEH1</accession>
<dbReference type="EMBL" id="MU273641">
    <property type="protein sequence ID" value="KAI0030075.1"/>
    <property type="molecule type" value="Genomic_DNA"/>
</dbReference>
<evidence type="ECO:0000313" key="2">
    <source>
        <dbReference type="Proteomes" id="UP000814128"/>
    </source>
</evidence>
<reference evidence="1" key="2">
    <citation type="journal article" date="2022" name="New Phytol.">
        <title>Evolutionary transition to the ectomycorrhizal habit in the genomes of a hyperdiverse lineage of mushroom-forming fungi.</title>
        <authorList>
            <person name="Looney B."/>
            <person name="Miyauchi S."/>
            <person name="Morin E."/>
            <person name="Drula E."/>
            <person name="Courty P.E."/>
            <person name="Kohler A."/>
            <person name="Kuo A."/>
            <person name="LaButti K."/>
            <person name="Pangilinan J."/>
            <person name="Lipzen A."/>
            <person name="Riley R."/>
            <person name="Andreopoulos W."/>
            <person name="He G."/>
            <person name="Johnson J."/>
            <person name="Nolan M."/>
            <person name="Tritt A."/>
            <person name="Barry K.W."/>
            <person name="Grigoriev I.V."/>
            <person name="Nagy L.G."/>
            <person name="Hibbett D."/>
            <person name="Henrissat B."/>
            <person name="Matheny P.B."/>
            <person name="Labbe J."/>
            <person name="Martin F.M."/>
        </authorList>
    </citation>
    <scope>NUCLEOTIDE SEQUENCE</scope>
    <source>
        <strain evidence="1">EC-137</strain>
    </source>
</reference>
<keyword evidence="2" id="KW-1185">Reference proteome</keyword>
<proteinExistence type="predicted"/>
<gene>
    <name evidence="1" type="ORF">K488DRAFT_88122</name>
</gene>
<reference evidence="1" key="1">
    <citation type="submission" date="2021-02" db="EMBL/GenBank/DDBJ databases">
        <authorList>
            <consortium name="DOE Joint Genome Institute"/>
            <person name="Ahrendt S."/>
            <person name="Looney B.P."/>
            <person name="Miyauchi S."/>
            <person name="Morin E."/>
            <person name="Drula E."/>
            <person name="Courty P.E."/>
            <person name="Chicoki N."/>
            <person name="Fauchery L."/>
            <person name="Kohler A."/>
            <person name="Kuo A."/>
            <person name="Labutti K."/>
            <person name="Pangilinan J."/>
            <person name="Lipzen A."/>
            <person name="Riley R."/>
            <person name="Andreopoulos W."/>
            <person name="He G."/>
            <person name="Johnson J."/>
            <person name="Barry K.W."/>
            <person name="Grigoriev I.V."/>
            <person name="Nagy L."/>
            <person name="Hibbett D."/>
            <person name="Henrissat B."/>
            <person name="Matheny P.B."/>
            <person name="Labbe J."/>
            <person name="Martin F."/>
        </authorList>
    </citation>
    <scope>NUCLEOTIDE SEQUENCE</scope>
    <source>
        <strain evidence="1">EC-137</strain>
    </source>
</reference>
<name>A0ACB8QEH1_9AGAM</name>
<sequence length="723" mass="80950">MVLTLSTFSGMESNCFLSTDTSLSDFILLGSGFSATDFTSSSAVIADSTNMHSSSVSNQRGGSTEELASQVDSSSVLPSPSPSSLDPHAHPLIMLDSPSHSTPTHQEHGNLVQGTESSSYAHFTHFPDQHGALESESPAVSFAASVTSRTRQAYLNVKLNYQTILPRPDFSSGPTLNADVVLSDGTCSSPSASAAQAKGISPPSLKNPGHLRGANEDIRNSFPLPLELYRHVVCFMDDTSCTTWSVGLHALTYISRAWRSEAERYLYTHIDVPPGNILLLCRTLLARPDLAHRVRKLRFFANLLRPLCEGDLDMLSRTLWSVPNLRDLQMYGLDDDKYGTFSILHDESIFSMLRESRFKLYRFSADLDWCPAMVNFLESQPELRWLDLRGPRSFYHYPGCALPKTALPKCKCMTVEPLILNSFERPPPITHLTLNLCLIPARLEAEAAEQIGMLGDTLRVVTVNRINTLRSEPCLAPARLLARFAERTPHLSFLGIWDLHLDFSPRDNRDILNVVSKNFPELRVFVWAPPQNLDELKDHFNPSDYDSGWSTDPDDVEGTPEKLQRYASAMFSSHPTLQWFVAGGMRENWVFERPPLGAIGNLPRPYGPLPNPTRAFDFAGSFIDPEKPMDYIARYTRPVNTGRFWDSGCAPSELDYHGFLGENDTAMLMPDERDGDWSWWELEVASMDQQVIRSKPAPESIFDQYKNPEAFQEQSRAPRSYAI</sequence>